<dbReference type="CTD" id="83461"/>
<keyword evidence="2" id="KW-0131">Cell cycle</keyword>
<dbReference type="EMBL" id="AKHW03006231">
    <property type="protein sequence ID" value="KYO22313.1"/>
    <property type="molecule type" value="Genomic_DNA"/>
</dbReference>
<dbReference type="PANTHER" id="PTHR34756">
    <property type="entry name" value="CELL DIVISION CYCLE-ASSOCIATED PROTEIN 3"/>
    <property type="match status" value="1"/>
</dbReference>
<sequence length="265" mass="28337">MGAVPARSASPPGPRLPPVCDPRSPSAGIPRTPIEVEKSPQSSPLPEHKEEMGVAGQSQSWDPRSPTCGILRTPMKVLMSDTINCLVKQLSEAFGAELLDQELQLEQPPAQGPKPGAADVPGKEAKGRKVQEESSARDASLEKTSVLVEEGEKQPSPNTCTGAVMWPACFTEPIFPSMGKPTRRKASNKILAASGGTGRSPLSILQDDNSPSNLVPRQGKRHLSLTENLGERKEATAESGRSLKLGVSAWDDLNKENQQCHLVEN</sequence>
<protein>
    <submittedName>
        <fullName evidence="2">Cell division cycle-associated protein 3</fullName>
    </submittedName>
</protein>
<feature type="compositionally biased region" description="Pro residues" evidence="1">
    <location>
        <begin position="11"/>
        <end position="20"/>
    </location>
</feature>
<proteinExistence type="predicted"/>
<dbReference type="GO" id="GO:0051301">
    <property type="term" value="P:cell division"/>
    <property type="evidence" value="ECO:0007669"/>
    <property type="project" value="UniProtKB-KW"/>
</dbReference>
<organism evidence="2 3">
    <name type="scientific">Alligator mississippiensis</name>
    <name type="common">American alligator</name>
    <dbReference type="NCBI Taxonomy" id="8496"/>
    <lineage>
        <taxon>Eukaryota</taxon>
        <taxon>Metazoa</taxon>
        <taxon>Chordata</taxon>
        <taxon>Craniata</taxon>
        <taxon>Vertebrata</taxon>
        <taxon>Euteleostomi</taxon>
        <taxon>Archelosauria</taxon>
        <taxon>Archosauria</taxon>
        <taxon>Crocodylia</taxon>
        <taxon>Alligatoridae</taxon>
        <taxon>Alligatorinae</taxon>
        <taxon>Alligator</taxon>
    </lineage>
</organism>
<evidence type="ECO:0000313" key="3">
    <source>
        <dbReference type="Proteomes" id="UP000050525"/>
    </source>
</evidence>
<feature type="region of interest" description="Disordered" evidence="1">
    <location>
        <begin position="107"/>
        <end position="159"/>
    </location>
</feature>
<dbReference type="AlphaFoldDB" id="A0A151MCS6"/>
<dbReference type="Proteomes" id="UP000050525">
    <property type="component" value="Unassembled WGS sequence"/>
</dbReference>
<feature type="compositionally biased region" description="Basic and acidic residues" evidence="1">
    <location>
        <begin position="121"/>
        <end position="141"/>
    </location>
</feature>
<name>A0A151MCS6_ALLMI</name>
<feature type="region of interest" description="Disordered" evidence="1">
    <location>
        <begin position="193"/>
        <end position="241"/>
    </location>
</feature>
<dbReference type="InterPro" id="IPR038832">
    <property type="entry name" value="CDCA3"/>
</dbReference>
<keyword evidence="2" id="KW-0132">Cell division</keyword>
<dbReference type="GeneID" id="102571743"/>
<feature type="compositionally biased region" description="Polar residues" evidence="1">
    <location>
        <begin position="206"/>
        <end position="215"/>
    </location>
</feature>
<dbReference type="KEGG" id="amj:102571743"/>
<evidence type="ECO:0000313" key="2">
    <source>
        <dbReference type="EMBL" id="KYO22313.1"/>
    </source>
</evidence>
<dbReference type="STRING" id="8496.A0A151MCS6"/>
<keyword evidence="3" id="KW-1185">Reference proteome</keyword>
<feature type="region of interest" description="Disordered" evidence="1">
    <location>
        <begin position="1"/>
        <end position="67"/>
    </location>
</feature>
<comment type="caution">
    <text evidence="2">The sequence shown here is derived from an EMBL/GenBank/DDBJ whole genome shotgun (WGS) entry which is preliminary data.</text>
</comment>
<accession>A0A151MCS6</accession>
<reference evidence="2 3" key="1">
    <citation type="journal article" date="2012" name="Genome Biol.">
        <title>Sequencing three crocodilian genomes to illuminate the evolution of archosaurs and amniotes.</title>
        <authorList>
            <person name="St John J.A."/>
            <person name="Braun E.L."/>
            <person name="Isberg S.R."/>
            <person name="Miles L.G."/>
            <person name="Chong A.Y."/>
            <person name="Gongora J."/>
            <person name="Dalzell P."/>
            <person name="Moran C."/>
            <person name="Bed'hom B."/>
            <person name="Abzhanov A."/>
            <person name="Burgess S.C."/>
            <person name="Cooksey A.M."/>
            <person name="Castoe T.A."/>
            <person name="Crawford N.G."/>
            <person name="Densmore L.D."/>
            <person name="Drew J.C."/>
            <person name="Edwards S.V."/>
            <person name="Faircloth B.C."/>
            <person name="Fujita M.K."/>
            <person name="Greenwold M.J."/>
            <person name="Hoffmann F.G."/>
            <person name="Howard J.M."/>
            <person name="Iguchi T."/>
            <person name="Janes D.E."/>
            <person name="Khan S.Y."/>
            <person name="Kohno S."/>
            <person name="de Koning A.J."/>
            <person name="Lance S.L."/>
            <person name="McCarthy F.M."/>
            <person name="McCormack J.E."/>
            <person name="Merchant M.E."/>
            <person name="Peterson D.G."/>
            <person name="Pollock D.D."/>
            <person name="Pourmand N."/>
            <person name="Raney B.J."/>
            <person name="Roessler K.A."/>
            <person name="Sanford J.R."/>
            <person name="Sawyer R.H."/>
            <person name="Schmidt C.J."/>
            <person name="Triplett E.W."/>
            <person name="Tuberville T.D."/>
            <person name="Venegas-Anaya M."/>
            <person name="Howard J.T."/>
            <person name="Jarvis E.D."/>
            <person name="Guillette L.J.Jr."/>
            <person name="Glenn T.C."/>
            <person name="Green R.E."/>
            <person name="Ray D.A."/>
        </authorList>
    </citation>
    <scope>NUCLEOTIDE SEQUENCE [LARGE SCALE GENOMIC DNA]</scope>
    <source>
        <strain evidence="2">KSC_2009_1</strain>
    </source>
</reference>
<dbReference type="eggNOG" id="ENOG502S7V2">
    <property type="taxonomic scope" value="Eukaryota"/>
</dbReference>
<feature type="compositionally biased region" description="Low complexity" evidence="1">
    <location>
        <begin position="107"/>
        <end position="118"/>
    </location>
</feature>
<dbReference type="OrthoDB" id="6337960at2759"/>
<evidence type="ECO:0000256" key="1">
    <source>
        <dbReference type="SAM" id="MobiDB-lite"/>
    </source>
</evidence>
<gene>
    <name evidence="2" type="primary">CDCA3</name>
    <name evidence="2" type="ORF">Y1Q_0002913</name>
</gene>
<dbReference type="PANTHER" id="PTHR34756:SF1">
    <property type="entry name" value="CELL DIVISION CYCLE-ASSOCIATED PROTEIN 3"/>
    <property type="match status" value="1"/>
</dbReference>